<proteinExistence type="predicted"/>
<feature type="DNA-binding region" description="H-T-H motif" evidence="2">
    <location>
        <begin position="30"/>
        <end position="49"/>
    </location>
</feature>
<keyword evidence="1 2" id="KW-0238">DNA-binding</keyword>
<keyword evidence="5" id="KW-1185">Reference proteome</keyword>
<dbReference type="GO" id="GO:0003677">
    <property type="term" value="F:DNA binding"/>
    <property type="evidence" value="ECO:0007669"/>
    <property type="project" value="UniProtKB-UniRule"/>
</dbReference>
<dbReference type="PROSITE" id="PS50977">
    <property type="entry name" value="HTH_TETR_2"/>
    <property type="match status" value="1"/>
</dbReference>
<gene>
    <name evidence="4" type="ORF">C9I89_05785</name>
</gene>
<dbReference type="RefSeq" id="WP_107282406.1">
    <property type="nucleotide sequence ID" value="NZ_PYMC01000003.1"/>
</dbReference>
<evidence type="ECO:0000256" key="1">
    <source>
        <dbReference type="ARBA" id="ARBA00023125"/>
    </source>
</evidence>
<name>A0A2T3N152_9GAMM</name>
<accession>A0A2T3N152</accession>
<reference evidence="4 5" key="1">
    <citation type="submission" date="2018-03" db="EMBL/GenBank/DDBJ databases">
        <title>Whole genome sequencing of Histamine producing bacteria.</title>
        <authorList>
            <person name="Butler K."/>
        </authorList>
    </citation>
    <scope>NUCLEOTIDE SEQUENCE [LARGE SCALE GENOMIC DNA]</scope>
    <source>
        <strain evidence="4 5">DSM 16190</strain>
    </source>
</reference>
<dbReference type="PANTHER" id="PTHR43479:SF11">
    <property type="entry name" value="ACREF_ENVCD OPERON REPRESSOR-RELATED"/>
    <property type="match status" value="1"/>
</dbReference>
<feature type="domain" description="HTH tetR-type" evidence="3">
    <location>
        <begin position="7"/>
        <end position="67"/>
    </location>
</feature>
<evidence type="ECO:0000313" key="4">
    <source>
        <dbReference type="EMBL" id="PSW06026.1"/>
    </source>
</evidence>
<sequence>MKKESTQERLERIHKAVTTLVSNRDINNISIYDVAKEAAIATSTVYHHYPNMEALVYRLMEDIFEDFKSVLTSAIKPKDIHHWSDINRMVEQGFVDYYSSNPLVQRILLGQHTYSSIRHADAENDVILAEQVESIYRKYFKLPQLPEDVNIFAIALQVADKVYSMNYRENGIIPKEMAREAVILTEAYLGVYLPKHLPKSEEVVAEDISLH</sequence>
<evidence type="ECO:0000256" key="2">
    <source>
        <dbReference type="PROSITE-ProRule" id="PRU00335"/>
    </source>
</evidence>
<dbReference type="PANTHER" id="PTHR43479">
    <property type="entry name" value="ACREF/ENVCD OPERON REPRESSOR-RELATED"/>
    <property type="match status" value="1"/>
</dbReference>
<evidence type="ECO:0000259" key="3">
    <source>
        <dbReference type="PROSITE" id="PS50977"/>
    </source>
</evidence>
<dbReference type="Proteomes" id="UP000240904">
    <property type="component" value="Unassembled WGS sequence"/>
</dbReference>
<dbReference type="Gene3D" id="1.10.357.10">
    <property type="entry name" value="Tetracycline Repressor, domain 2"/>
    <property type="match status" value="1"/>
</dbReference>
<dbReference type="EMBL" id="PYMC01000003">
    <property type="protein sequence ID" value="PSW06026.1"/>
    <property type="molecule type" value="Genomic_DNA"/>
</dbReference>
<comment type="caution">
    <text evidence="4">The sequence shown here is derived from an EMBL/GenBank/DDBJ whole genome shotgun (WGS) entry which is preliminary data.</text>
</comment>
<protein>
    <submittedName>
        <fullName evidence="4">TetR family transcriptional regulator</fullName>
    </submittedName>
</protein>
<organism evidence="4 5">
    <name type="scientific">Photobacterium lipolyticum</name>
    <dbReference type="NCBI Taxonomy" id="266810"/>
    <lineage>
        <taxon>Bacteria</taxon>
        <taxon>Pseudomonadati</taxon>
        <taxon>Pseudomonadota</taxon>
        <taxon>Gammaproteobacteria</taxon>
        <taxon>Vibrionales</taxon>
        <taxon>Vibrionaceae</taxon>
        <taxon>Photobacterium</taxon>
    </lineage>
</organism>
<dbReference type="Pfam" id="PF00440">
    <property type="entry name" value="TetR_N"/>
    <property type="match status" value="1"/>
</dbReference>
<dbReference type="SUPFAM" id="SSF46689">
    <property type="entry name" value="Homeodomain-like"/>
    <property type="match status" value="1"/>
</dbReference>
<dbReference type="InterPro" id="IPR050624">
    <property type="entry name" value="HTH-type_Tx_Regulator"/>
</dbReference>
<dbReference type="InterPro" id="IPR009057">
    <property type="entry name" value="Homeodomain-like_sf"/>
</dbReference>
<dbReference type="OrthoDB" id="325065at2"/>
<dbReference type="AlphaFoldDB" id="A0A2T3N152"/>
<evidence type="ECO:0000313" key="5">
    <source>
        <dbReference type="Proteomes" id="UP000240904"/>
    </source>
</evidence>
<dbReference type="InterPro" id="IPR001647">
    <property type="entry name" value="HTH_TetR"/>
</dbReference>